<comment type="similarity">
    <text evidence="1 8 9 10">Belongs to the TRAFAC class TrmE-Era-EngA-EngB-Septin-like GTPase superfamily. EngA (Der) GTPase family.</text>
</comment>
<dbReference type="NCBIfam" id="TIGR00231">
    <property type="entry name" value="small_GTP"/>
    <property type="match status" value="2"/>
</dbReference>
<dbReference type="InterPro" id="IPR005225">
    <property type="entry name" value="Small_GTP-bd"/>
</dbReference>
<feature type="binding site" evidence="8">
    <location>
        <begin position="308"/>
        <end position="311"/>
    </location>
    <ligand>
        <name>GTP</name>
        <dbReference type="ChEBI" id="CHEBI:37565"/>
        <label>2</label>
    </ligand>
</feature>
<dbReference type="PIRSF" id="PIRSF006485">
    <property type="entry name" value="GTP-binding_EngA"/>
    <property type="match status" value="1"/>
</dbReference>
<evidence type="ECO:0000256" key="9">
    <source>
        <dbReference type="PROSITE-ProRule" id="PRU01049"/>
    </source>
</evidence>
<reference evidence="13" key="1">
    <citation type="journal article" date="2019" name="Int. J. Syst. Evol. Microbiol.">
        <title>The Global Catalogue of Microorganisms (GCM) 10K type strain sequencing project: providing services to taxonomists for standard genome sequencing and annotation.</title>
        <authorList>
            <consortium name="The Broad Institute Genomics Platform"/>
            <consortium name="The Broad Institute Genome Sequencing Center for Infectious Disease"/>
            <person name="Wu L."/>
            <person name="Ma J."/>
        </authorList>
    </citation>
    <scope>NUCLEOTIDE SEQUENCE [LARGE SCALE GENOMIC DNA]</scope>
    <source>
        <strain evidence="13">JCM 17224</strain>
    </source>
</reference>
<feature type="binding site" evidence="8">
    <location>
        <begin position="131"/>
        <end position="134"/>
    </location>
    <ligand>
        <name>GTP</name>
        <dbReference type="ChEBI" id="CHEBI:37565"/>
        <label>1</label>
    </ligand>
</feature>
<proteinExistence type="inferred from homology"/>
<feature type="binding site" evidence="8">
    <location>
        <begin position="19"/>
        <end position="26"/>
    </location>
    <ligand>
        <name>GTP</name>
        <dbReference type="ChEBI" id="CHEBI:37565"/>
        <label>1</label>
    </ligand>
</feature>
<keyword evidence="13" id="KW-1185">Reference proteome</keyword>
<dbReference type="PRINTS" id="PR00326">
    <property type="entry name" value="GTP1OBG"/>
</dbReference>
<feature type="binding site" evidence="8">
    <location>
        <begin position="243"/>
        <end position="247"/>
    </location>
    <ligand>
        <name>GTP</name>
        <dbReference type="ChEBI" id="CHEBI:37565"/>
        <label>2</label>
    </ligand>
</feature>
<dbReference type="Proteomes" id="UP001500567">
    <property type="component" value="Unassembled WGS sequence"/>
</dbReference>
<evidence type="ECO:0000256" key="4">
    <source>
        <dbReference type="ARBA" id="ARBA00022737"/>
    </source>
</evidence>
<evidence type="ECO:0000256" key="3">
    <source>
        <dbReference type="ARBA" id="ARBA00022517"/>
    </source>
</evidence>
<dbReference type="HAMAP" id="MF_00195">
    <property type="entry name" value="GTPase_Der"/>
    <property type="match status" value="1"/>
</dbReference>
<evidence type="ECO:0000256" key="10">
    <source>
        <dbReference type="RuleBase" id="RU004481"/>
    </source>
</evidence>
<dbReference type="EMBL" id="BAABDJ010000007">
    <property type="protein sequence ID" value="GAA4001323.1"/>
    <property type="molecule type" value="Genomic_DNA"/>
</dbReference>
<dbReference type="InterPro" id="IPR006073">
    <property type="entry name" value="GTP-bd"/>
</dbReference>
<dbReference type="SUPFAM" id="SSF52540">
    <property type="entry name" value="P-loop containing nucleoside triphosphate hydrolases"/>
    <property type="match status" value="2"/>
</dbReference>
<dbReference type="InterPro" id="IPR027417">
    <property type="entry name" value="P-loop_NTPase"/>
</dbReference>
<sequence length="450" mass="50321">MVGLAAGVDNMKNTIAIVGRPNVGKSTLFNRLVGQRKAIMDNQSGVTRDRHYGYGDWIGKHFTVIDTGGYVHGSDDVFEESIRRQVKLAIDEADVVLFMVDVDAGMHGLDEEFANVLRRYQGKKPIYIVANKADTNARAHAAGEFYALGVGDGDIFTISSQSGSGTGDLLDAVVSHFEDPWEETEDEGLPKIAVVGRPNVGKSSLVNLLLGEERTIVTEIAGTTRDAIKTRYNAFGNEFILIDTAGLRRKTKVKEDIEFYSVLRSIRAMEESDVCIVMLDATRGIEAQDVNIIALADKNRKGIVILVNKWDLVEDKETNSTKKIEEQILEKIAPIAYPPIIFTSVLTKQRVHKAIETAIQVYENKTKKIPTSQLNEIMLRAIEEHQPPSVKGKMVRIKYVTQLPTHNPVFAFFCNLPQYVRDSYVRYLENRLRDNFGFEGVPIGVIFRKK</sequence>
<dbReference type="PANTHER" id="PTHR43834">
    <property type="entry name" value="GTPASE DER"/>
    <property type="match status" value="1"/>
</dbReference>
<evidence type="ECO:0000256" key="8">
    <source>
        <dbReference type="HAMAP-Rule" id="MF_00195"/>
    </source>
</evidence>
<dbReference type="InterPro" id="IPR003593">
    <property type="entry name" value="AAA+_ATPase"/>
</dbReference>
<dbReference type="PROSITE" id="PS51712">
    <property type="entry name" value="G_ENGA"/>
    <property type="match status" value="2"/>
</dbReference>
<evidence type="ECO:0000256" key="1">
    <source>
        <dbReference type="ARBA" id="ARBA00008279"/>
    </source>
</evidence>
<dbReference type="NCBIfam" id="TIGR03594">
    <property type="entry name" value="GTPase_EngA"/>
    <property type="match status" value="1"/>
</dbReference>
<accession>A0ABP7RS19</accession>
<comment type="function">
    <text evidence="8 10">GTPase that plays an essential role in the late steps of ribosome biogenesis.</text>
</comment>
<dbReference type="Gene3D" id="3.30.300.20">
    <property type="match status" value="1"/>
</dbReference>
<evidence type="ECO:0000256" key="5">
    <source>
        <dbReference type="ARBA" id="ARBA00022741"/>
    </source>
</evidence>
<gene>
    <name evidence="8 12" type="primary">der</name>
    <name evidence="12" type="ORF">GCM10022408_10690</name>
</gene>
<feature type="binding site" evidence="8">
    <location>
        <begin position="66"/>
        <end position="70"/>
    </location>
    <ligand>
        <name>GTP</name>
        <dbReference type="ChEBI" id="CHEBI:37565"/>
        <label>1</label>
    </ligand>
</feature>
<evidence type="ECO:0000256" key="2">
    <source>
        <dbReference type="ARBA" id="ARBA00020953"/>
    </source>
</evidence>
<organism evidence="12 13">
    <name type="scientific">Hymenobacter fastidiosus</name>
    <dbReference type="NCBI Taxonomy" id="486264"/>
    <lineage>
        <taxon>Bacteria</taxon>
        <taxon>Pseudomonadati</taxon>
        <taxon>Bacteroidota</taxon>
        <taxon>Cytophagia</taxon>
        <taxon>Cytophagales</taxon>
        <taxon>Hymenobacteraceae</taxon>
        <taxon>Hymenobacter</taxon>
    </lineage>
</organism>
<dbReference type="InterPro" id="IPR032859">
    <property type="entry name" value="KH_dom-like"/>
</dbReference>
<comment type="subunit">
    <text evidence="8">Associates with the 50S ribosomal subunit.</text>
</comment>
<feature type="binding site" evidence="8">
    <location>
        <begin position="196"/>
        <end position="203"/>
    </location>
    <ligand>
        <name>GTP</name>
        <dbReference type="ChEBI" id="CHEBI:37565"/>
        <label>2</label>
    </ligand>
</feature>
<dbReference type="InterPro" id="IPR015946">
    <property type="entry name" value="KH_dom-like_a/b"/>
</dbReference>
<dbReference type="Pfam" id="PF01926">
    <property type="entry name" value="MMR_HSR1"/>
    <property type="match status" value="2"/>
</dbReference>
<keyword evidence="3 8" id="KW-0690">Ribosome biogenesis</keyword>
<evidence type="ECO:0000256" key="7">
    <source>
        <dbReference type="ARBA" id="ARBA00032345"/>
    </source>
</evidence>
<evidence type="ECO:0000259" key="11">
    <source>
        <dbReference type="PROSITE" id="PS51712"/>
    </source>
</evidence>
<keyword evidence="5 8" id="KW-0547">Nucleotide-binding</keyword>
<comment type="caution">
    <text evidence="12">The sequence shown here is derived from an EMBL/GenBank/DDBJ whole genome shotgun (WGS) entry which is preliminary data.</text>
</comment>
<dbReference type="Pfam" id="PF14714">
    <property type="entry name" value="KH_dom-like"/>
    <property type="match status" value="1"/>
</dbReference>
<evidence type="ECO:0000313" key="13">
    <source>
        <dbReference type="Proteomes" id="UP001500567"/>
    </source>
</evidence>
<name>A0ABP7RS19_9BACT</name>
<dbReference type="SMART" id="SM00382">
    <property type="entry name" value="AAA"/>
    <property type="match status" value="2"/>
</dbReference>
<keyword evidence="6 8" id="KW-0342">GTP-binding</keyword>
<protein>
    <recommendedName>
        <fullName evidence="2 8">GTPase Der</fullName>
    </recommendedName>
    <alternativeName>
        <fullName evidence="7 8">GTP-binding protein EngA</fullName>
    </alternativeName>
</protein>
<feature type="domain" description="EngA-type G" evidence="11">
    <location>
        <begin position="190"/>
        <end position="366"/>
    </location>
</feature>
<feature type="domain" description="EngA-type G" evidence="11">
    <location>
        <begin position="13"/>
        <end position="181"/>
    </location>
</feature>
<dbReference type="PANTHER" id="PTHR43834:SF6">
    <property type="entry name" value="GTPASE DER"/>
    <property type="match status" value="1"/>
</dbReference>
<dbReference type="CDD" id="cd01895">
    <property type="entry name" value="EngA2"/>
    <property type="match status" value="1"/>
</dbReference>
<dbReference type="Gene3D" id="3.40.50.300">
    <property type="entry name" value="P-loop containing nucleotide triphosphate hydrolases"/>
    <property type="match status" value="2"/>
</dbReference>
<dbReference type="InterPro" id="IPR031166">
    <property type="entry name" value="G_ENGA"/>
</dbReference>
<dbReference type="CDD" id="cd01894">
    <property type="entry name" value="EngA1"/>
    <property type="match status" value="1"/>
</dbReference>
<evidence type="ECO:0000256" key="6">
    <source>
        <dbReference type="ARBA" id="ARBA00023134"/>
    </source>
</evidence>
<keyword evidence="4 10" id="KW-0677">Repeat</keyword>
<dbReference type="InterPro" id="IPR016484">
    <property type="entry name" value="GTPase_Der"/>
</dbReference>
<evidence type="ECO:0000313" key="12">
    <source>
        <dbReference type="EMBL" id="GAA4001323.1"/>
    </source>
</evidence>